<evidence type="ECO:0000256" key="2">
    <source>
        <dbReference type="ARBA" id="ARBA00022679"/>
    </source>
</evidence>
<keyword evidence="2" id="KW-0808">Transferase</keyword>
<organism evidence="5 6">
    <name type="scientific">Acidipropionibacterium acidipropionici</name>
    <dbReference type="NCBI Taxonomy" id="1748"/>
    <lineage>
        <taxon>Bacteria</taxon>
        <taxon>Bacillati</taxon>
        <taxon>Actinomycetota</taxon>
        <taxon>Actinomycetes</taxon>
        <taxon>Propionibacteriales</taxon>
        <taxon>Propionibacteriaceae</taxon>
        <taxon>Acidipropionibacterium</taxon>
    </lineage>
</organism>
<dbReference type="RefSeq" id="WP_071001140.1">
    <property type="nucleotide sequence ID" value="NZ_CP014352.1"/>
</dbReference>
<evidence type="ECO:0000259" key="4">
    <source>
        <dbReference type="Pfam" id="PF13439"/>
    </source>
</evidence>
<dbReference type="Pfam" id="PF13439">
    <property type="entry name" value="Glyco_transf_4"/>
    <property type="match status" value="1"/>
</dbReference>
<dbReference type="Pfam" id="PF00534">
    <property type="entry name" value="Glycos_transf_1"/>
    <property type="match status" value="1"/>
</dbReference>
<dbReference type="CDD" id="cd03801">
    <property type="entry name" value="GT4_PimA-like"/>
    <property type="match status" value="1"/>
</dbReference>
<evidence type="ECO:0000313" key="6">
    <source>
        <dbReference type="Proteomes" id="UP000178666"/>
    </source>
</evidence>
<evidence type="ECO:0000256" key="1">
    <source>
        <dbReference type="ARBA" id="ARBA00022676"/>
    </source>
</evidence>
<dbReference type="SUPFAM" id="SSF53756">
    <property type="entry name" value="UDP-Glycosyltransferase/glycogen phosphorylase"/>
    <property type="match status" value="1"/>
</dbReference>
<feature type="domain" description="Glycosyltransferase subfamily 4-like N-terminal" evidence="4">
    <location>
        <begin position="19"/>
        <end position="174"/>
    </location>
</feature>
<dbReference type="PANTHER" id="PTHR12526">
    <property type="entry name" value="GLYCOSYLTRANSFERASE"/>
    <property type="match status" value="1"/>
</dbReference>
<dbReference type="InterPro" id="IPR001296">
    <property type="entry name" value="Glyco_trans_1"/>
</dbReference>
<sequence length="371" mass="39581">MGSCAPTALWVVPVSDLAGVARHVLDVARVGLPGWRLVVTAPEGPLLQKLRELGIDVVPIGTGFGTLAGLQAMRATVRRIRPRIVHSHLAKADLFAAAATVGQPVRLVSTEHHISPDRYMFHPNHAEARLMEAAHHVRLTRFSRVIAVSASTRRDMLARWRTRTPITVILNGVDRPDPDPVREPGLRFLSLTRLSAEKNVETTLRVFALILAEHPDAILTVAGQGPELQRLQEMAADLGLGEAVAFPGFVDASEAMAGHDVILQPSRSDNCSYTLLDAAAQGMGVAASPIGGNPEILPMRCIAALDDDAGFARVAVEQALDLSARPVLGPQVPTVAQMAARIVAEYRIATGQRQALRPGGPEGRPVTGANA</sequence>
<evidence type="ECO:0000259" key="3">
    <source>
        <dbReference type="Pfam" id="PF00534"/>
    </source>
</evidence>
<name>A0ABN4U645_9ACTN</name>
<reference evidence="5 6" key="1">
    <citation type="journal article" date="2016" name="Plant Dis.">
        <title>Improved production of propionic acid using genome shuffling.</title>
        <authorList>
            <person name="Luna-Flores C.H."/>
            <person name="Palfreyman R.W."/>
            <person name="Kromer J.O."/>
            <person name="Nielsen L.K."/>
            <person name="Marcellin E."/>
        </authorList>
    </citation>
    <scope>NUCLEOTIDE SEQUENCE [LARGE SCALE GENOMIC DNA]</scope>
    <source>
        <strain evidence="5 6">F3E8</strain>
    </source>
</reference>
<accession>A0ABN4U645</accession>
<dbReference type="InterPro" id="IPR028098">
    <property type="entry name" value="Glyco_trans_4-like_N"/>
</dbReference>
<gene>
    <name evidence="5" type="ORF">A8L58_13800</name>
</gene>
<dbReference type="PANTHER" id="PTHR12526:SF636">
    <property type="entry name" value="BLL3647 PROTEIN"/>
    <property type="match status" value="1"/>
</dbReference>
<protein>
    <submittedName>
        <fullName evidence="5">Glycosyltransferase</fullName>
    </submittedName>
</protein>
<keyword evidence="6" id="KW-1185">Reference proteome</keyword>
<dbReference type="Gene3D" id="3.40.50.2000">
    <property type="entry name" value="Glycogen Phosphorylase B"/>
    <property type="match status" value="2"/>
</dbReference>
<keyword evidence="1" id="KW-0328">Glycosyltransferase</keyword>
<dbReference type="EMBL" id="CP015970">
    <property type="protein sequence ID" value="AOZ47570.1"/>
    <property type="molecule type" value="Genomic_DNA"/>
</dbReference>
<dbReference type="Proteomes" id="UP000178666">
    <property type="component" value="Chromosome"/>
</dbReference>
<proteinExistence type="predicted"/>
<feature type="domain" description="Glycosyl transferase family 1" evidence="3">
    <location>
        <begin position="187"/>
        <end position="297"/>
    </location>
</feature>
<evidence type="ECO:0000313" key="5">
    <source>
        <dbReference type="EMBL" id="AOZ47570.1"/>
    </source>
</evidence>